<gene>
    <name evidence="3" type="ORF">QUG92_02085</name>
</gene>
<proteinExistence type="predicted"/>
<dbReference type="PROSITE" id="PS51257">
    <property type="entry name" value="PROKAR_LIPOPROTEIN"/>
    <property type="match status" value="1"/>
</dbReference>
<evidence type="ECO:0000313" key="3">
    <source>
        <dbReference type="EMBL" id="MDM7883883.1"/>
    </source>
</evidence>
<accession>A0ABT7T2S5</accession>
<comment type="caution">
    <text evidence="3">The sequence shown here is derived from an EMBL/GenBank/DDBJ whole genome shotgun (WGS) entry which is preliminary data.</text>
</comment>
<feature type="compositionally biased region" description="Low complexity" evidence="1">
    <location>
        <begin position="36"/>
        <end position="82"/>
    </location>
</feature>
<feature type="region of interest" description="Disordered" evidence="1">
    <location>
        <begin position="25"/>
        <end position="96"/>
    </location>
</feature>
<evidence type="ECO:0008006" key="5">
    <source>
        <dbReference type="Google" id="ProtNLM"/>
    </source>
</evidence>
<organism evidence="3 4">
    <name type="scientific">Curtobacterium citri</name>
    <dbReference type="NCBI Taxonomy" id="3055139"/>
    <lineage>
        <taxon>Bacteria</taxon>
        <taxon>Bacillati</taxon>
        <taxon>Actinomycetota</taxon>
        <taxon>Actinomycetes</taxon>
        <taxon>Micrococcales</taxon>
        <taxon>Microbacteriaceae</taxon>
        <taxon>Curtobacterium</taxon>
    </lineage>
</organism>
<feature type="signal peptide" evidence="2">
    <location>
        <begin position="1"/>
        <end position="24"/>
    </location>
</feature>
<evidence type="ECO:0000256" key="2">
    <source>
        <dbReference type="SAM" id="SignalP"/>
    </source>
</evidence>
<dbReference type="Proteomes" id="UP001237823">
    <property type="component" value="Unassembled WGS sequence"/>
</dbReference>
<dbReference type="RefSeq" id="WP_289457495.1">
    <property type="nucleotide sequence ID" value="NZ_JAUCML010000001.1"/>
</dbReference>
<sequence>MTRRHRLTTITASIALGVATAALASGCSGPDTADRSPSPTRSSSASATATPTPRPSSTPTGAATSAPGTAPSAAPTTPVDDGTGPGTGNGSGVETPANVDFSRIAAQGVAAAGGGTVVSLTGSGDNWTVVVASPDGSLTQSVVSATLDRVTSGPFPKDSDAATKAANAARAGAVRVDAPTAAARAASSAGGTVTGIVLGGSGQAPTWAVSVSVGGAGRTVTVDAVSGAVR</sequence>
<dbReference type="EMBL" id="JAUCML010000001">
    <property type="protein sequence ID" value="MDM7883883.1"/>
    <property type="molecule type" value="Genomic_DNA"/>
</dbReference>
<evidence type="ECO:0000313" key="4">
    <source>
        <dbReference type="Proteomes" id="UP001237823"/>
    </source>
</evidence>
<name>A0ABT7T2S5_9MICO</name>
<protein>
    <recommendedName>
        <fullName evidence="5">PepSY domain-containing protein</fullName>
    </recommendedName>
</protein>
<feature type="chain" id="PRO_5046823434" description="PepSY domain-containing protein" evidence="2">
    <location>
        <begin position="25"/>
        <end position="230"/>
    </location>
</feature>
<keyword evidence="2" id="KW-0732">Signal</keyword>
<keyword evidence="4" id="KW-1185">Reference proteome</keyword>
<evidence type="ECO:0000256" key="1">
    <source>
        <dbReference type="SAM" id="MobiDB-lite"/>
    </source>
</evidence>
<reference evidence="3 4" key="1">
    <citation type="submission" date="2023-06" db="EMBL/GenBank/DDBJ databases">
        <authorList>
            <person name="Feng G."/>
            <person name="Li J."/>
            <person name="Zhu H."/>
        </authorList>
    </citation>
    <scope>NUCLEOTIDE SEQUENCE [LARGE SCALE GENOMIC DNA]</scope>
    <source>
        <strain evidence="3 4">RHCKG23</strain>
    </source>
</reference>